<feature type="domain" description="Glycosyltransferase 2-like" evidence="1">
    <location>
        <begin position="4"/>
        <end position="168"/>
    </location>
</feature>
<dbReference type="CDD" id="cd00761">
    <property type="entry name" value="Glyco_tranf_GTA_type"/>
    <property type="match status" value="1"/>
</dbReference>
<dbReference type="GO" id="GO:0016757">
    <property type="term" value="F:glycosyltransferase activity"/>
    <property type="evidence" value="ECO:0007669"/>
    <property type="project" value="UniProtKB-KW"/>
</dbReference>
<comment type="caution">
    <text evidence="2">The sequence shown here is derived from an EMBL/GenBank/DDBJ whole genome shotgun (WGS) entry which is preliminary data.</text>
</comment>
<name>A0ABW2ZEP2_9SPHI</name>
<evidence type="ECO:0000313" key="2">
    <source>
        <dbReference type="EMBL" id="MFD0764656.1"/>
    </source>
</evidence>
<protein>
    <submittedName>
        <fullName evidence="2">Glycosyltransferase</fullName>
        <ecNumber evidence="2">2.4.-.-</ecNumber>
    </submittedName>
</protein>
<dbReference type="Pfam" id="PF00535">
    <property type="entry name" value="Glycos_transf_2"/>
    <property type="match status" value="1"/>
</dbReference>
<evidence type="ECO:0000313" key="3">
    <source>
        <dbReference type="Proteomes" id="UP001597073"/>
    </source>
</evidence>
<dbReference type="InterPro" id="IPR001173">
    <property type="entry name" value="Glyco_trans_2-like"/>
</dbReference>
<dbReference type="EC" id="2.4.-.-" evidence="2"/>
<dbReference type="PANTHER" id="PTHR43685:SF13">
    <property type="entry name" value="O ANTIGEN BIOSYNTHESIS RHAMNOSYLTRANSFERASE RFBN"/>
    <property type="match status" value="1"/>
</dbReference>
<sequence length="285" mass="32158">MRVSVFIPTYNAGDSWAKLLHALQQQSLRPNVFAVIDSGSSDATVQLAKDYGAQVLNIAQKEFTHGLSRHRLTESFPDNDIFIFMTQDAIPANNQSLANLVKAFNDNSVGVAYGRQLPRLEAGPIERQERLFNYPEVSSVRSEADIPKLGFKTIFCSNSFAAYRKIAYLESGGFPPKAQFGEDTILTAKIIKRGWKIAYVAEATVVHSHGYNLAEEAARYREIGKFHKRNLWLFDNFGKPGKEGFKLLFSQLWFVFKNNPFSLPLVPVRIANKWLAYKKGFSDKP</sequence>
<dbReference type="RefSeq" id="WP_377140452.1">
    <property type="nucleotide sequence ID" value="NZ_JBHTIA010000003.1"/>
</dbReference>
<evidence type="ECO:0000259" key="1">
    <source>
        <dbReference type="Pfam" id="PF00535"/>
    </source>
</evidence>
<dbReference type="InterPro" id="IPR029044">
    <property type="entry name" value="Nucleotide-diphossugar_trans"/>
</dbReference>
<dbReference type="EMBL" id="JBHTIA010000003">
    <property type="protein sequence ID" value="MFD0764656.1"/>
    <property type="molecule type" value="Genomic_DNA"/>
</dbReference>
<keyword evidence="3" id="KW-1185">Reference proteome</keyword>
<dbReference type="PANTHER" id="PTHR43685">
    <property type="entry name" value="GLYCOSYLTRANSFERASE"/>
    <property type="match status" value="1"/>
</dbReference>
<gene>
    <name evidence="2" type="ORF">ACFQZI_07305</name>
</gene>
<organism evidence="2 3">
    <name type="scientific">Mucilaginibacter lutimaris</name>
    <dbReference type="NCBI Taxonomy" id="931629"/>
    <lineage>
        <taxon>Bacteria</taxon>
        <taxon>Pseudomonadati</taxon>
        <taxon>Bacteroidota</taxon>
        <taxon>Sphingobacteriia</taxon>
        <taxon>Sphingobacteriales</taxon>
        <taxon>Sphingobacteriaceae</taxon>
        <taxon>Mucilaginibacter</taxon>
    </lineage>
</organism>
<keyword evidence="2" id="KW-0328">Glycosyltransferase</keyword>
<proteinExistence type="predicted"/>
<dbReference type="InterPro" id="IPR050834">
    <property type="entry name" value="Glycosyltransf_2"/>
</dbReference>
<reference evidence="3" key="1">
    <citation type="journal article" date="2019" name="Int. J. Syst. Evol. Microbiol.">
        <title>The Global Catalogue of Microorganisms (GCM) 10K type strain sequencing project: providing services to taxonomists for standard genome sequencing and annotation.</title>
        <authorList>
            <consortium name="The Broad Institute Genomics Platform"/>
            <consortium name="The Broad Institute Genome Sequencing Center for Infectious Disease"/>
            <person name="Wu L."/>
            <person name="Ma J."/>
        </authorList>
    </citation>
    <scope>NUCLEOTIDE SEQUENCE [LARGE SCALE GENOMIC DNA]</scope>
    <source>
        <strain evidence="3">CCUG 60742</strain>
    </source>
</reference>
<dbReference type="Gene3D" id="3.90.550.10">
    <property type="entry name" value="Spore Coat Polysaccharide Biosynthesis Protein SpsA, Chain A"/>
    <property type="match status" value="1"/>
</dbReference>
<accession>A0ABW2ZEP2</accession>
<keyword evidence="2" id="KW-0808">Transferase</keyword>
<dbReference type="SUPFAM" id="SSF53448">
    <property type="entry name" value="Nucleotide-diphospho-sugar transferases"/>
    <property type="match status" value="1"/>
</dbReference>
<dbReference type="Proteomes" id="UP001597073">
    <property type="component" value="Unassembled WGS sequence"/>
</dbReference>